<accession>A0A2P6RWM9</accession>
<reference evidence="2 3" key="1">
    <citation type="journal article" date="2018" name="Nat. Genet.">
        <title>The Rosa genome provides new insights in the design of modern roses.</title>
        <authorList>
            <person name="Bendahmane M."/>
        </authorList>
    </citation>
    <scope>NUCLEOTIDE SEQUENCE [LARGE SCALE GENOMIC DNA]</scope>
    <source>
        <strain evidence="3">cv. Old Blush</strain>
    </source>
</reference>
<gene>
    <name evidence="2" type="ORF">RchiOBHm_Chr2g0137641</name>
</gene>
<dbReference type="Proteomes" id="UP000238479">
    <property type="component" value="Chromosome 2"/>
</dbReference>
<keyword evidence="1" id="KW-0732">Signal</keyword>
<comment type="caution">
    <text evidence="2">The sequence shown here is derived from an EMBL/GenBank/DDBJ whole genome shotgun (WGS) entry which is preliminary data.</text>
</comment>
<protein>
    <recommendedName>
        <fullName evidence="4">Secreted protein</fullName>
    </recommendedName>
</protein>
<evidence type="ECO:0000256" key="1">
    <source>
        <dbReference type="SAM" id="SignalP"/>
    </source>
</evidence>
<proteinExistence type="predicted"/>
<organism evidence="2 3">
    <name type="scientific">Rosa chinensis</name>
    <name type="common">China rose</name>
    <dbReference type="NCBI Taxonomy" id="74649"/>
    <lineage>
        <taxon>Eukaryota</taxon>
        <taxon>Viridiplantae</taxon>
        <taxon>Streptophyta</taxon>
        <taxon>Embryophyta</taxon>
        <taxon>Tracheophyta</taxon>
        <taxon>Spermatophyta</taxon>
        <taxon>Magnoliopsida</taxon>
        <taxon>eudicotyledons</taxon>
        <taxon>Gunneridae</taxon>
        <taxon>Pentapetalae</taxon>
        <taxon>rosids</taxon>
        <taxon>fabids</taxon>
        <taxon>Rosales</taxon>
        <taxon>Rosaceae</taxon>
        <taxon>Rosoideae</taxon>
        <taxon>Rosoideae incertae sedis</taxon>
        <taxon>Rosa</taxon>
    </lineage>
</organism>
<feature type="signal peptide" evidence="1">
    <location>
        <begin position="1"/>
        <end position="18"/>
    </location>
</feature>
<dbReference type="AlphaFoldDB" id="A0A2P6RWM9"/>
<feature type="chain" id="PRO_5015160913" description="Secreted protein" evidence="1">
    <location>
        <begin position="19"/>
        <end position="86"/>
    </location>
</feature>
<evidence type="ECO:0000313" key="2">
    <source>
        <dbReference type="EMBL" id="PRQ50837.1"/>
    </source>
</evidence>
<name>A0A2P6RWM9_ROSCH</name>
<dbReference type="Gramene" id="PRQ50837">
    <property type="protein sequence ID" value="PRQ50837"/>
    <property type="gene ID" value="RchiOBHm_Chr2g0137641"/>
</dbReference>
<dbReference type="EMBL" id="PDCK01000040">
    <property type="protein sequence ID" value="PRQ50837.1"/>
    <property type="molecule type" value="Genomic_DNA"/>
</dbReference>
<sequence length="86" mass="10149">MSLQVLKLVSRLMVAVLATVVYMAKREREEKPFLLQLFHTQIYLLQSLSLSLSQIQSNPENTIIQKRRHLFLDLFCFSRGYPRHQS</sequence>
<keyword evidence="3" id="KW-1185">Reference proteome</keyword>
<evidence type="ECO:0000313" key="3">
    <source>
        <dbReference type="Proteomes" id="UP000238479"/>
    </source>
</evidence>
<evidence type="ECO:0008006" key="4">
    <source>
        <dbReference type="Google" id="ProtNLM"/>
    </source>
</evidence>